<feature type="region of interest" description="Disordered" evidence="2">
    <location>
        <begin position="2516"/>
        <end position="2548"/>
    </location>
</feature>
<protein>
    <submittedName>
        <fullName evidence="3">Uncharacterized protein</fullName>
    </submittedName>
</protein>
<name>A0A0B7NDE3_9FUNG</name>
<keyword evidence="1" id="KW-0175">Coiled coil</keyword>
<dbReference type="Gene3D" id="2.60.40.10">
    <property type="entry name" value="Immunoglobulins"/>
    <property type="match status" value="3"/>
</dbReference>
<evidence type="ECO:0000313" key="4">
    <source>
        <dbReference type="Proteomes" id="UP000054107"/>
    </source>
</evidence>
<feature type="compositionally biased region" description="Low complexity" evidence="2">
    <location>
        <begin position="886"/>
        <end position="901"/>
    </location>
</feature>
<keyword evidence="4" id="KW-1185">Reference proteome</keyword>
<dbReference type="PANTHER" id="PTHR39211">
    <property type="entry name" value="CHROMOSOME 7, WHOLE GENOME SHOTGUN SEQUENCE"/>
    <property type="match status" value="1"/>
</dbReference>
<feature type="compositionally biased region" description="Low complexity" evidence="2">
    <location>
        <begin position="1042"/>
        <end position="1067"/>
    </location>
</feature>
<feature type="compositionally biased region" description="Basic and acidic residues" evidence="2">
    <location>
        <begin position="902"/>
        <end position="911"/>
    </location>
</feature>
<dbReference type="PANTHER" id="PTHR39211:SF1">
    <property type="entry name" value="ABNORMAL SPINDLE-LIKE MICROCEPHALY-ASSOCIATED PROTEIN ASH DOMAIN-CONTAINING PROTEIN"/>
    <property type="match status" value="1"/>
</dbReference>
<proteinExistence type="predicted"/>
<feature type="compositionally biased region" description="Polar residues" evidence="2">
    <location>
        <begin position="1487"/>
        <end position="1505"/>
    </location>
</feature>
<feature type="compositionally biased region" description="Acidic residues" evidence="2">
    <location>
        <begin position="2518"/>
        <end position="2529"/>
    </location>
</feature>
<feature type="compositionally biased region" description="Low complexity" evidence="2">
    <location>
        <begin position="1004"/>
        <end position="1018"/>
    </location>
</feature>
<feature type="region of interest" description="Disordered" evidence="2">
    <location>
        <begin position="874"/>
        <end position="911"/>
    </location>
</feature>
<dbReference type="EMBL" id="LN729787">
    <property type="protein sequence ID" value="CEP13497.1"/>
    <property type="molecule type" value="Genomic_DNA"/>
</dbReference>
<dbReference type="STRING" id="35722.A0A0B7NDE3"/>
<feature type="region of interest" description="Disordered" evidence="2">
    <location>
        <begin position="977"/>
        <end position="1102"/>
    </location>
</feature>
<feature type="region of interest" description="Disordered" evidence="2">
    <location>
        <begin position="1474"/>
        <end position="1530"/>
    </location>
</feature>
<sequence>MNNEPTTPTTTSTSNPMFEICSLHGRITLDNVYLNGLHALRKLDIRNLSDQTILVKMRSNLRNQIAFQLENENISSLPSTATSLENTMTTNTVSWSREAGKYPFNQLFNYINHIDQISLDVGETRSFILAFLPETRLAEHDARESNNNEDDFDISVMADDDSETFSMFNVTGSLFFFGYYSGSDKNQIDDNSGAAAAVAKDVLSTSSLADYQVSVKFRASVCQSALWTDVAETGLNFDDCVLGETYFKDIKIQNRSEIDLYWLLNTMDLLLSNNADWLQFVDAETGAALAVDEPIPSYASKQVRMLFMPKEVGEYNYDLQVENVNDARNVVQTKVHATVRSVLRKETLIVSSGNVVDFGDCISGAWAVQQIVLNNVSELPLEVRFLPEGAEVIFDIKQDTTGEDDSADATMTSALTSTMTTAGRINTMRRKYSNNSNTSRGNNSGGINTPATGISELSGPNSELSSRSSSPTPIRAPDNDGIHYYPPVQPTIPEDSDSDMGGLMSVDSSLFTDMDNFTVVSASSNATATAAAAAAAAGSTTLSTTESYTRIEDFVLKPGTERVIQVSYRPQRDASITDFNAGQLIRRNFRIVLEYGTFRTEEAKEKKVIQCRARTCTSFVEAIPKVINFGDTDVGTLKSLPINIFNRSDITARVELQFSSKVLNCLRGEITILPRSYVELKLDLYPRKVNPDYRKQITLVNFLNKDNDQIIEVHSTNIDKNRVTFHSLFYRILTATGANFLDFGSIALNSPSLRTFTVENIRDKPLQLEITTSLPEDIAIYTRNKSNDSNATANATTTPAHTNTTAMATTSSVASSAALNTASVATGPASSSKLSNSITAEAIEKGDVVADLPATAQTGNLSSNKRRSKLLLESISNRRTAKPKVAASSTSAKEAAISESEATNKRRTSDAKKDLLAARRFRSSVQQLKMDQAHSSTAYLDLALPPLNSLKSYRRKMIQVSSDPSFLKSHRKRHSRLLHVLPPEDKDGVITDSKEVDKNPISNSSSSTSSTSTSSGSGAHSKDDGAILGTGGRQNHHQLRVSTSAVKTTNNTSNNNNTTSLSSTTKNIAKAKVAATRLSNQSRHQHHHHHHHNNNNYGTRSAKTKRSLGITAARYKSRKNLDWSDIAGKSRVPFEDLISVLEHGSKAAPPLFPKQSAEEQFVRYQLAWRRELDRLVEKGVLVRTSLVDVDPKGEEEVVVVITPCGSNKPHIQSAPKKQDARIFLRLVQFDRDIEQTEFENLLDLSRTDIPVREVILRSQLCRSVMDLGQKNINFGLVERNERHAKTIVLHNRSETPLLYAIRKSGSIASGDIDLDVGRYGVVRSYGKREVDFVFEPTLSGPFMEKLVIENIRDRTNDQVLLLKAQVRKPSTFLIKSLEISFGRCLLDRPCQHTETIVLTNTNKQARMFEVRVDPNEVIFGHFYYGDFEFDVKEDDTTNTLSKEAEEEIENLEQKLKIAKRKAQPDKVEKYLRKLDKLKNLDNNNNNSSASTSSPKHNPNAGSTTDDANEPPSNAVEKSSAGDDTSRESSTVFKKTSESIVFHLDAHASKTVSVTFKPVLRPFQTQETDHHQHQHQDAAAIPVKGRILVHEYKNTDVCKSVVYTAEVYTNEAAYIDALAIENEGENTGAQSTRAAAATAATSAATTGPVENVSTFAIDNSLYNNNHKEAIQLERDFFDGGRVELNQEAVFYVRITNTSEDTPVGFMLSTAQQPSVFHFDAEEESKDLLPGETRKIRYGIRPTKVGRQQYKFSVVNKRTGSAQPFTIQCLVHCSTYLAFPSLDDEANGVLDLGFSYVDPGSKYSQVTPLLIENKSTQDVFITCQSNLSHQVLIFMDEDGERGLVEMMPLKRQCMATVWVAVQPNLLTGYLGNSADECRKLVGGIKFSIFEKDHHHHQQQQQQQQTKEQEMLLMLTQTVKFISVIGQSHLQVSDKVINLGYTDLLHQDFYGAFTMKNKSGELPLDYDIECSSANIEIDRRRGTLLGWRGSKLHSATVDNEYLDADNDKKREGAAGLLLHHHHSNDSSGSIMDDHVVDSSILPESLTKITFRINAYRHGLLDEKLIVTNKRNSQEVFVIHVRLFVDCKKLDAWALPSKKLLLASKQPCEKEEQNDHREANLLPAIKWESIYISPSREEKEQEQEEAMLQIIELPEADANRLYVREIDVANTSGQPMQLVVMSDVDITADFAVGQDKVKTAAVEPNKSMFTQRSGQISLQPGQRTRVHLHNPSAEQLDEDGRYLALQGQSGSLKGMMVLYDARQNLEVLALELEALFCVSRTELVVDTIDLGKIGHSTAYKPARFEFQISNLANVPATYDINAPDSFMSFSPLDRNGAAVKQKMFYIPSRKTQRIEGVLTPKQMPDQTSGLHRFDVQIQNLRNHANTMHLHLKALMTVFELRFERLSSNGELVLPTLHHPIALQNAPCDNWFVIHNKTEDDLRFEIGADITPELQPYVNLDVLSRYTNSPLKGDIAIGPQGSIEVRVRASPNETSRLPRNRPEFTDLAGVILANLWVTTRPAEEEDDDEDDNVDVENIGNGKDARIASKGNSSSRMRETIPVRCALDETATFALSERRLDFKLVTYYQDNDENRSSSDIMDSACMPESLPLTIINHAIKVPLRFKVTVEGPAEFPAHEIVMISGLNQDRTGIVEPGGTTTLSVAISNPRESMPGQLKIHVDDLDALGGSRQTVSMYVDEIVWDL</sequence>
<dbReference type="InterPro" id="IPR013783">
    <property type="entry name" value="Ig-like_fold"/>
</dbReference>
<feature type="compositionally biased region" description="Basic residues" evidence="2">
    <location>
        <begin position="1083"/>
        <end position="1093"/>
    </location>
</feature>
<feature type="compositionally biased region" description="Low complexity" evidence="2">
    <location>
        <begin position="458"/>
        <end position="473"/>
    </location>
</feature>
<dbReference type="OrthoDB" id="252265at2759"/>
<feature type="compositionally biased region" description="Low complexity" evidence="2">
    <location>
        <begin position="433"/>
        <end position="448"/>
    </location>
</feature>
<evidence type="ECO:0000256" key="2">
    <source>
        <dbReference type="SAM" id="MobiDB-lite"/>
    </source>
</evidence>
<accession>A0A0B7NDE3</accession>
<reference evidence="3 4" key="1">
    <citation type="submission" date="2014-09" db="EMBL/GenBank/DDBJ databases">
        <authorList>
            <person name="Ellenberger Sabrina"/>
        </authorList>
    </citation>
    <scope>NUCLEOTIDE SEQUENCE [LARGE SCALE GENOMIC DNA]</scope>
    <source>
        <strain evidence="3 4">CBS 412.66</strain>
    </source>
</reference>
<evidence type="ECO:0000313" key="3">
    <source>
        <dbReference type="EMBL" id="CEP13497.1"/>
    </source>
</evidence>
<feature type="compositionally biased region" description="Basic and acidic residues" evidence="2">
    <location>
        <begin position="982"/>
        <end position="998"/>
    </location>
</feature>
<organism evidence="3 4">
    <name type="scientific">Parasitella parasitica</name>
    <dbReference type="NCBI Taxonomy" id="35722"/>
    <lineage>
        <taxon>Eukaryota</taxon>
        <taxon>Fungi</taxon>
        <taxon>Fungi incertae sedis</taxon>
        <taxon>Mucoromycota</taxon>
        <taxon>Mucoromycotina</taxon>
        <taxon>Mucoromycetes</taxon>
        <taxon>Mucorales</taxon>
        <taxon>Mucorineae</taxon>
        <taxon>Mucoraceae</taxon>
        <taxon>Parasitella</taxon>
    </lineage>
</organism>
<gene>
    <name evidence="3" type="primary">PARPA_07576.1 scaffold 28415</name>
</gene>
<feature type="region of interest" description="Disordered" evidence="2">
    <location>
        <begin position="418"/>
        <end position="503"/>
    </location>
</feature>
<feature type="coiled-coil region" evidence="1">
    <location>
        <begin position="1434"/>
        <end position="1461"/>
    </location>
</feature>
<evidence type="ECO:0000256" key="1">
    <source>
        <dbReference type="SAM" id="Coils"/>
    </source>
</evidence>
<dbReference type="Proteomes" id="UP000054107">
    <property type="component" value="Unassembled WGS sequence"/>
</dbReference>